<dbReference type="AlphaFoldDB" id="A0A8J3YMB5"/>
<keyword evidence="4" id="KW-1185">Reference proteome</keyword>
<evidence type="ECO:0000259" key="2">
    <source>
        <dbReference type="Pfam" id="PF03364"/>
    </source>
</evidence>
<evidence type="ECO:0000256" key="1">
    <source>
        <dbReference type="SAM" id="MobiDB-lite"/>
    </source>
</evidence>
<sequence length="205" mass="22485">MNRAVTISAGAAAGVATTVWAVRRRAARRAPLHVRAAITVNKPVGQVYSFWRDLELLPLFMNHLESVRTTGDRTSHWVAKAPAGRAVEWDARIVDDRPDELIAWRSVEGGDVPNDGTVRFAPAPGGRGTEVRVELRYDLPGGKAAALVAKLFGESPDQQVRDDLRRFKQVLETGEVVRSEGSPEGTRAFRQFAQRPAQPVEVGAR</sequence>
<evidence type="ECO:0000313" key="4">
    <source>
        <dbReference type="Proteomes" id="UP000619260"/>
    </source>
</evidence>
<protein>
    <recommendedName>
        <fullName evidence="2">Coenzyme Q-binding protein COQ10 START domain-containing protein</fullName>
    </recommendedName>
</protein>
<accession>A0A8J3YMB5</accession>
<dbReference type="InterPro" id="IPR023393">
    <property type="entry name" value="START-like_dom_sf"/>
</dbReference>
<organism evidence="3 4">
    <name type="scientific">Virgisporangium aliadipatigenens</name>
    <dbReference type="NCBI Taxonomy" id="741659"/>
    <lineage>
        <taxon>Bacteria</taxon>
        <taxon>Bacillati</taxon>
        <taxon>Actinomycetota</taxon>
        <taxon>Actinomycetes</taxon>
        <taxon>Micromonosporales</taxon>
        <taxon>Micromonosporaceae</taxon>
        <taxon>Virgisporangium</taxon>
    </lineage>
</organism>
<reference evidence="3" key="1">
    <citation type="submission" date="2021-01" db="EMBL/GenBank/DDBJ databases">
        <title>Whole genome shotgun sequence of Virgisporangium aliadipatigenens NBRC 105644.</title>
        <authorList>
            <person name="Komaki H."/>
            <person name="Tamura T."/>
        </authorList>
    </citation>
    <scope>NUCLEOTIDE SEQUENCE</scope>
    <source>
        <strain evidence="3">NBRC 105644</strain>
    </source>
</reference>
<evidence type="ECO:0000313" key="3">
    <source>
        <dbReference type="EMBL" id="GIJ46500.1"/>
    </source>
</evidence>
<dbReference type="Proteomes" id="UP000619260">
    <property type="component" value="Unassembled WGS sequence"/>
</dbReference>
<feature type="domain" description="Coenzyme Q-binding protein COQ10 START" evidence="2">
    <location>
        <begin position="40"/>
        <end position="165"/>
    </location>
</feature>
<feature type="region of interest" description="Disordered" evidence="1">
    <location>
        <begin position="177"/>
        <end position="205"/>
    </location>
</feature>
<dbReference type="Gene3D" id="3.30.530.20">
    <property type="match status" value="1"/>
</dbReference>
<dbReference type="RefSeq" id="WP_203900010.1">
    <property type="nucleotide sequence ID" value="NZ_BOPF01000010.1"/>
</dbReference>
<name>A0A8J3YMB5_9ACTN</name>
<dbReference type="Pfam" id="PF03364">
    <property type="entry name" value="Polyketide_cyc"/>
    <property type="match status" value="1"/>
</dbReference>
<dbReference type="CDD" id="cd07817">
    <property type="entry name" value="SRPBCC_8"/>
    <property type="match status" value="1"/>
</dbReference>
<dbReference type="SUPFAM" id="SSF55961">
    <property type="entry name" value="Bet v1-like"/>
    <property type="match status" value="1"/>
</dbReference>
<dbReference type="InterPro" id="IPR005031">
    <property type="entry name" value="COQ10_START"/>
</dbReference>
<comment type="caution">
    <text evidence="3">The sequence shown here is derived from an EMBL/GenBank/DDBJ whole genome shotgun (WGS) entry which is preliminary data.</text>
</comment>
<dbReference type="PANTHER" id="PTHR33824">
    <property type="entry name" value="POLYKETIDE CYCLASE/DEHYDRASE AND LIPID TRANSPORT SUPERFAMILY PROTEIN"/>
    <property type="match status" value="1"/>
</dbReference>
<dbReference type="PANTHER" id="PTHR33824:SF7">
    <property type="entry name" value="POLYKETIDE CYCLASE_DEHYDRASE AND LIPID TRANSPORT SUPERFAMILY PROTEIN"/>
    <property type="match status" value="1"/>
</dbReference>
<dbReference type="EMBL" id="BOPF01000010">
    <property type="protein sequence ID" value="GIJ46500.1"/>
    <property type="molecule type" value="Genomic_DNA"/>
</dbReference>
<gene>
    <name evidence="3" type="ORF">Val02_33860</name>
</gene>
<dbReference type="InterPro" id="IPR047137">
    <property type="entry name" value="ORF3"/>
</dbReference>
<proteinExistence type="predicted"/>